<dbReference type="Proteomes" id="UP000276133">
    <property type="component" value="Unassembled WGS sequence"/>
</dbReference>
<evidence type="ECO:0000256" key="1">
    <source>
        <dbReference type="SAM" id="MobiDB-lite"/>
    </source>
</evidence>
<evidence type="ECO:0000313" key="2">
    <source>
        <dbReference type="EMBL" id="RNA29517.1"/>
    </source>
</evidence>
<keyword evidence="3" id="KW-1185">Reference proteome</keyword>
<evidence type="ECO:0008006" key="4">
    <source>
        <dbReference type="Google" id="ProtNLM"/>
    </source>
</evidence>
<sequence>MTSELALLLSPGSNRKNEERRNTSHVWQHMKKNFWTKKKVCVYENCSKVYAESTSTSRVVANHLKVEHNVIKPPFEDSDSEFENITSPKVIRVLDTFSINDKTLSVTTDIASNMVCFGEMFCCANENRMHIEYRCALHILHLIFQTGLENESISHLFEKIPTQDLSYDKQVCVSRVYPWLTQIEENLRSFSSRIEFETMKVAIGEMVKKFEIYWPKIKEFSILCHSLDPGFKLLYIKGREPKRLAKKILLDCFERYLGENIETDEIPITQSLTRRNSLSERMIATITNTSINN</sequence>
<protein>
    <recommendedName>
        <fullName evidence="4">BED-type domain-containing protein</fullName>
    </recommendedName>
</protein>
<reference evidence="2 3" key="1">
    <citation type="journal article" date="2018" name="Sci. Rep.">
        <title>Genomic signatures of local adaptation to the degree of environmental predictability in rotifers.</title>
        <authorList>
            <person name="Franch-Gras L."/>
            <person name="Hahn C."/>
            <person name="Garcia-Roger E.M."/>
            <person name="Carmona M.J."/>
            <person name="Serra M."/>
            <person name="Gomez A."/>
        </authorList>
    </citation>
    <scope>NUCLEOTIDE SEQUENCE [LARGE SCALE GENOMIC DNA]</scope>
    <source>
        <strain evidence="2">HYR1</strain>
    </source>
</reference>
<gene>
    <name evidence="2" type="ORF">BpHYR1_014886</name>
</gene>
<feature type="region of interest" description="Disordered" evidence="1">
    <location>
        <begin position="1"/>
        <end position="23"/>
    </location>
</feature>
<dbReference type="InterPro" id="IPR012337">
    <property type="entry name" value="RNaseH-like_sf"/>
</dbReference>
<name>A0A3M7S1Q9_BRAPC</name>
<comment type="caution">
    <text evidence="2">The sequence shown here is derived from an EMBL/GenBank/DDBJ whole genome shotgun (WGS) entry which is preliminary data.</text>
</comment>
<dbReference type="EMBL" id="REGN01002207">
    <property type="protein sequence ID" value="RNA29517.1"/>
    <property type="molecule type" value="Genomic_DNA"/>
</dbReference>
<organism evidence="2 3">
    <name type="scientific">Brachionus plicatilis</name>
    <name type="common">Marine rotifer</name>
    <name type="synonym">Brachionus muelleri</name>
    <dbReference type="NCBI Taxonomy" id="10195"/>
    <lineage>
        <taxon>Eukaryota</taxon>
        <taxon>Metazoa</taxon>
        <taxon>Spiralia</taxon>
        <taxon>Gnathifera</taxon>
        <taxon>Rotifera</taxon>
        <taxon>Eurotatoria</taxon>
        <taxon>Monogononta</taxon>
        <taxon>Pseudotrocha</taxon>
        <taxon>Ploima</taxon>
        <taxon>Brachionidae</taxon>
        <taxon>Brachionus</taxon>
    </lineage>
</organism>
<dbReference type="OrthoDB" id="10184347at2759"/>
<proteinExistence type="predicted"/>
<dbReference type="SUPFAM" id="SSF53098">
    <property type="entry name" value="Ribonuclease H-like"/>
    <property type="match status" value="1"/>
</dbReference>
<accession>A0A3M7S1Q9</accession>
<evidence type="ECO:0000313" key="3">
    <source>
        <dbReference type="Proteomes" id="UP000276133"/>
    </source>
</evidence>
<dbReference type="AlphaFoldDB" id="A0A3M7S1Q9"/>